<sequence>MPKDKIRIGVIGAGGIFRTRHFPGLAKVKDAEVVAICNRSVASGRKISKEFGIEPDLMTDPYALIARDDIDAVMIGTWPYKHCEYVLKSLDAGKHTWVQARMAMNLREAREMYSKSEETGLAAQICQPPHAMKGDYYMRRLIADGYVGDITNIVIRSMTPALLNPRTPLHWRQISQLSGLNTMSVGMLYEFVNRWCGDTSSLTAQAVTFTKQRPVGREKMGDVDRPDTVNILAVMESGATAVYMFSGAAHHAPSERIEIYGNAGTLVYETAVNLNDQRILGAKGTGKELKELSVPRKDACRWTVESDFINSIKTGELAESTFYQGVKYMEFTEAVFRSVERGQTVNFPVVD</sequence>
<protein>
    <submittedName>
        <fullName evidence="4">Myo-inositol 2-dehydrogenase</fullName>
        <ecNumber evidence="4">1.1.1.18</ecNumber>
    </submittedName>
</protein>
<dbReference type="GO" id="GO:0000166">
    <property type="term" value="F:nucleotide binding"/>
    <property type="evidence" value="ECO:0007669"/>
    <property type="project" value="InterPro"/>
</dbReference>
<dbReference type="EMBL" id="CP029803">
    <property type="protein sequence ID" value="AWT59487.1"/>
    <property type="molecule type" value="Genomic_DNA"/>
</dbReference>
<gene>
    <name evidence="4" type="primary">iolG_10</name>
    <name evidence="4" type="ORF">DF168_00677</name>
</gene>
<dbReference type="PANTHER" id="PTHR43818">
    <property type="entry name" value="BCDNA.GH03377"/>
    <property type="match status" value="1"/>
</dbReference>
<reference evidence="4 5" key="1">
    <citation type="submission" date="2018-06" db="EMBL/GenBank/DDBJ databases">
        <title>Draft Genome Sequence of a Novel Marine Bacterium Related to the Verrucomicrobia.</title>
        <authorList>
            <person name="Vosseberg J."/>
            <person name="Martijn J."/>
            <person name="Ettema T.J.G."/>
        </authorList>
    </citation>
    <scope>NUCLEOTIDE SEQUENCE [LARGE SCALE GENOMIC DNA]</scope>
    <source>
        <strain evidence="4">TARA_B100001123</strain>
    </source>
</reference>
<dbReference type="PANTHER" id="PTHR43818:SF11">
    <property type="entry name" value="BCDNA.GH03377"/>
    <property type="match status" value="1"/>
</dbReference>
<dbReference type="SUPFAM" id="SSF51735">
    <property type="entry name" value="NAD(P)-binding Rossmann-fold domains"/>
    <property type="match status" value="1"/>
</dbReference>
<dbReference type="SUPFAM" id="SSF55347">
    <property type="entry name" value="Glyceraldehyde-3-phosphate dehydrogenase-like, C-terminal domain"/>
    <property type="match status" value="1"/>
</dbReference>
<dbReference type="EC" id="1.1.1.18" evidence="4"/>
<accession>A0A2Z4AHI6</accession>
<dbReference type="Pfam" id="PF01408">
    <property type="entry name" value="GFO_IDH_MocA"/>
    <property type="match status" value="1"/>
</dbReference>
<dbReference type="InterPro" id="IPR055170">
    <property type="entry name" value="GFO_IDH_MocA-like_dom"/>
</dbReference>
<dbReference type="InterPro" id="IPR036291">
    <property type="entry name" value="NAD(P)-bd_dom_sf"/>
</dbReference>
<dbReference type="Gene3D" id="3.40.50.720">
    <property type="entry name" value="NAD(P)-binding Rossmann-like Domain"/>
    <property type="match status" value="1"/>
</dbReference>
<dbReference type="InterPro" id="IPR000683">
    <property type="entry name" value="Gfo/Idh/MocA-like_OxRdtase_N"/>
</dbReference>
<organism evidence="4 5">
    <name type="scientific">Candidatus Moanibacter tarae</name>
    <dbReference type="NCBI Taxonomy" id="2200854"/>
    <lineage>
        <taxon>Bacteria</taxon>
        <taxon>Pseudomonadati</taxon>
        <taxon>Verrucomicrobiota</taxon>
        <taxon>Opitutia</taxon>
        <taxon>Puniceicoccales</taxon>
        <taxon>Puniceicoccales incertae sedis</taxon>
        <taxon>Candidatus Moanibacter</taxon>
    </lineage>
</organism>
<dbReference type="GO" id="GO:0050112">
    <property type="term" value="F:inositol 2-dehydrogenase (NAD+) activity"/>
    <property type="evidence" value="ECO:0007669"/>
    <property type="project" value="UniProtKB-EC"/>
</dbReference>
<dbReference type="InterPro" id="IPR050463">
    <property type="entry name" value="Gfo/Idh/MocA_oxidrdct_glycsds"/>
</dbReference>
<dbReference type="Proteomes" id="UP000247465">
    <property type="component" value="Chromosome"/>
</dbReference>
<dbReference type="Pfam" id="PF22725">
    <property type="entry name" value="GFO_IDH_MocA_C3"/>
    <property type="match status" value="1"/>
</dbReference>
<evidence type="ECO:0000259" key="2">
    <source>
        <dbReference type="Pfam" id="PF01408"/>
    </source>
</evidence>
<dbReference type="AlphaFoldDB" id="A0A2Z4AHI6"/>
<name>A0A2Z4AHI6_9BACT</name>
<evidence type="ECO:0000259" key="3">
    <source>
        <dbReference type="Pfam" id="PF22725"/>
    </source>
</evidence>
<evidence type="ECO:0000256" key="1">
    <source>
        <dbReference type="ARBA" id="ARBA00023002"/>
    </source>
</evidence>
<proteinExistence type="predicted"/>
<feature type="domain" description="Gfo/Idh/MocA-like oxidoreductase N-terminal" evidence="2">
    <location>
        <begin position="6"/>
        <end position="122"/>
    </location>
</feature>
<evidence type="ECO:0000313" key="5">
    <source>
        <dbReference type="Proteomes" id="UP000247465"/>
    </source>
</evidence>
<dbReference type="KEGG" id="mtar:DF168_00677"/>
<evidence type="ECO:0000313" key="4">
    <source>
        <dbReference type="EMBL" id="AWT59487.1"/>
    </source>
</evidence>
<dbReference type="Gene3D" id="3.30.360.10">
    <property type="entry name" value="Dihydrodipicolinate Reductase, domain 2"/>
    <property type="match status" value="1"/>
</dbReference>
<keyword evidence="1 4" id="KW-0560">Oxidoreductase</keyword>
<feature type="domain" description="GFO/IDH/MocA-like oxidoreductase" evidence="3">
    <location>
        <begin position="138"/>
        <end position="266"/>
    </location>
</feature>